<proteinExistence type="inferred from homology"/>
<evidence type="ECO:0000256" key="1">
    <source>
        <dbReference type="ARBA" id="ARBA00004251"/>
    </source>
</evidence>
<dbReference type="AlphaFoldDB" id="T1ER84"/>
<dbReference type="Gene3D" id="2.40.160.110">
    <property type="match status" value="1"/>
</dbReference>
<dbReference type="InterPro" id="IPR002000">
    <property type="entry name" value="Lysosome-assoc_membr_glycop"/>
</dbReference>
<sequence length="273" mass="30479">MAMMTITNNMLAFVLLSLGWHTQFWSFYLRLCQLLEFYDCEPKLEGGRGNGVPPTTTAKPPSVVYHVNNSKEVCILMSADVTIVLYDKIVNKTKEAPVQKIDEVSGDCGPANSSAQFIKLTFFSDWSLKFVFAQVDNKNYRTSEVRLEYDTQTFPADELPFKINSSMTLNVTDYGNLNGQEYICDAGLELSGTLPAWNTTTITAIIKNIKLEAFRHNITTLNFNTNGVKNCASSDSNTLIPIIVGSVLIALIIIVLIAYLISRRTRRTGYESV</sequence>
<evidence type="ECO:0000256" key="7">
    <source>
        <dbReference type="PROSITE-ProRule" id="PRU00740"/>
    </source>
</evidence>
<feature type="transmembrane region" description="Helical" evidence="8">
    <location>
        <begin position="239"/>
        <end position="261"/>
    </location>
</feature>
<dbReference type="RefSeq" id="XP_009019413.1">
    <property type="nucleotide sequence ID" value="XM_009021165.1"/>
</dbReference>
<reference evidence="11" key="3">
    <citation type="submission" date="2015-06" db="UniProtKB">
        <authorList>
            <consortium name="EnsemblMetazoa"/>
        </authorList>
    </citation>
    <scope>IDENTIFICATION</scope>
</reference>
<dbReference type="Pfam" id="PF21222">
    <property type="entry name" value="Lamp2_2nd"/>
    <property type="match status" value="1"/>
</dbReference>
<keyword evidence="6" id="KW-0325">Glycoprotein</keyword>
<dbReference type="PROSITE" id="PS51407">
    <property type="entry name" value="LAMP_3"/>
    <property type="match status" value="1"/>
</dbReference>
<dbReference type="GO" id="GO:0005765">
    <property type="term" value="C:lysosomal membrane"/>
    <property type="evidence" value="ECO:0000318"/>
    <property type="project" value="GO_Central"/>
</dbReference>
<evidence type="ECO:0000256" key="3">
    <source>
        <dbReference type="ARBA" id="ARBA00022729"/>
    </source>
</evidence>
<dbReference type="GO" id="GO:0031902">
    <property type="term" value="C:late endosome membrane"/>
    <property type="evidence" value="ECO:0000318"/>
    <property type="project" value="GO_Central"/>
</dbReference>
<evidence type="ECO:0000256" key="4">
    <source>
        <dbReference type="ARBA" id="ARBA00022989"/>
    </source>
</evidence>
<dbReference type="PRINTS" id="PR00336">
    <property type="entry name" value="LYSASSOCTDMP"/>
</dbReference>
<feature type="domain" description="Lysosome-associated membrane glycoprotein 2-like transmembrane" evidence="9">
    <location>
        <begin position="240"/>
        <end position="270"/>
    </location>
</feature>
<dbReference type="CTD" id="20199084"/>
<evidence type="ECO:0000313" key="10">
    <source>
        <dbReference type="EMBL" id="ESO02005.1"/>
    </source>
</evidence>
<keyword evidence="12" id="KW-1185">Reference proteome</keyword>
<keyword evidence="5 7" id="KW-0472">Membrane</keyword>
<organism evidence="11 12">
    <name type="scientific">Helobdella robusta</name>
    <name type="common">Californian leech</name>
    <dbReference type="NCBI Taxonomy" id="6412"/>
    <lineage>
        <taxon>Eukaryota</taxon>
        <taxon>Metazoa</taxon>
        <taxon>Spiralia</taxon>
        <taxon>Lophotrochozoa</taxon>
        <taxon>Annelida</taxon>
        <taxon>Clitellata</taxon>
        <taxon>Hirudinea</taxon>
        <taxon>Rhynchobdellida</taxon>
        <taxon>Glossiphoniidae</taxon>
        <taxon>Helobdella</taxon>
    </lineage>
</organism>
<evidence type="ECO:0000313" key="11">
    <source>
        <dbReference type="EnsemblMetazoa" id="HelroP161224"/>
    </source>
</evidence>
<keyword evidence="4 8" id="KW-1133">Transmembrane helix</keyword>
<comment type="caution">
    <text evidence="7">Lacks conserved residue(s) required for the propagation of feature annotation.</text>
</comment>
<evidence type="ECO:0000256" key="8">
    <source>
        <dbReference type="SAM" id="Phobius"/>
    </source>
</evidence>
<keyword evidence="3" id="KW-0732">Signal</keyword>
<name>T1ER84_HELRO</name>
<gene>
    <name evidence="11" type="primary">20199084</name>
    <name evidence="10" type="ORF">HELRODRAFT_161224</name>
</gene>
<dbReference type="GO" id="GO:0005886">
    <property type="term" value="C:plasma membrane"/>
    <property type="evidence" value="ECO:0000318"/>
    <property type="project" value="GO_Central"/>
</dbReference>
<dbReference type="STRING" id="6412.T1ER84"/>
<keyword evidence="2 7" id="KW-0812">Transmembrane</keyword>
<dbReference type="EMBL" id="AMQM01000769">
    <property type="status" value="NOT_ANNOTATED_CDS"/>
    <property type="molecule type" value="Genomic_DNA"/>
</dbReference>
<dbReference type="HOGENOM" id="CLU_1020401_0_0_1"/>
<evidence type="ECO:0000313" key="12">
    <source>
        <dbReference type="Proteomes" id="UP000015101"/>
    </source>
</evidence>
<reference evidence="10 12" key="2">
    <citation type="journal article" date="2013" name="Nature">
        <title>Insights into bilaterian evolution from three spiralian genomes.</title>
        <authorList>
            <person name="Simakov O."/>
            <person name="Marletaz F."/>
            <person name="Cho S.J."/>
            <person name="Edsinger-Gonzales E."/>
            <person name="Havlak P."/>
            <person name="Hellsten U."/>
            <person name="Kuo D.H."/>
            <person name="Larsson T."/>
            <person name="Lv J."/>
            <person name="Arendt D."/>
            <person name="Savage R."/>
            <person name="Osoegawa K."/>
            <person name="de Jong P."/>
            <person name="Grimwood J."/>
            <person name="Chapman J.A."/>
            <person name="Shapiro H."/>
            <person name="Aerts A."/>
            <person name="Otillar R.P."/>
            <person name="Terry A.Y."/>
            <person name="Boore J.L."/>
            <person name="Grigoriev I.V."/>
            <person name="Lindberg D.R."/>
            <person name="Seaver E.C."/>
            <person name="Weisblat D.A."/>
            <person name="Putnam N.H."/>
            <person name="Rokhsar D.S."/>
        </authorList>
    </citation>
    <scope>NUCLEOTIDE SEQUENCE</scope>
</reference>
<protein>
    <recommendedName>
        <fullName evidence="9">Lysosome-associated membrane glycoprotein 2-like transmembrane domain-containing protein</fullName>
    </recommendedName>
</protein>
<comment type="subcellular location">
    <subcellularLocation>
        <location evidence="1">Cell membrane</location>
        <topology evidence="1">Single-pass type I membrane protein</topology>
    </subcellularLocation>
    <subcellularLocation>
        <location evidence="7">Membrane</location>
        <topology evidence="7">Single-pass type I membrane protein</topology>
    </subcellularLocation>
</comment>
<dbReference type="GO" id="GO:0072594">
    <property type="term" value="P:establishment of protein localization to organelle"/>
    <property type="evidence" value="ECO:0000318"/>
    <property type="project" value="GO_Central"/>
</dbReference>
<evidence type="ECO:0000259" key="9">
    <source>
        <dbReference type="Pfam" id="PF21222"/>
    </source>
</evidence>
<dbReference type="Proteomes" id="UP000015101">
    <property type="component" value="Unassembled WGS sequence"/>
</dbReference>
<evidence type="ECO:0000256" key="6">
    <source>
        <dbReference type="ARBA" id="ARBA00023180"/>
    </source>
</evidence>
<accession>T1ER84</accession>
<dbReference type="EMBL" id="KB096742">
    <property type="protein sequence ID" value="ESO02005.1"/>
    <property type="molecule type" value="Genomic_DNA"/>
</dbReference>
<dbReference type="PANTHER" id="PTHR11506:SF35">
    <property type="entry name" value="LYSOSOME-ASSOCIATED MEMBRANE GLYCOPROTEIN 5"/>
    <property type="match status" value="1"/>
</dbReference>
<comment type="similarity">
    <text evidence="7">Belongs to the LAMP family.</text>
</comment>
<dbReference type="PANTHER" id="PTHR11506">
    <property type="entry name" value="LYSOSOME-ASSOCIATED MEMBRANE GLYCOPROTEIN"/>
    <property type="match status" value="1"/>
</dbReference>
<dbReference type="InterPro" id="IPR048524">
    <property type="entry name" value="Lamp2-like_TM"/>
</dbReference>
<evidence type="ECO:0000256" key="2">
    <source>
        <dbReference type="ARBA" id="ARBA00022692"/>
    </source>
</evidence>
<dbReference type="KEGG" id="hro:HELRODRAFT_161224"/>
<reference evidence="12" key="1">
    <citation type="submission" date="2012-12" db="EMBL/GenBank/DDBJ databases">
        <authorList>
            <person name="Hellsten U."/>
            <person name="Grimwood J."/>
            <person name="Chapman J.A."/>
            <person name="Shapiro H."/>
            <person name="Aerts A."/>
            <person name="Otillar R.P."/>
            <person name="Terry A.Y."/>
            <person name="Boore J.L."/>
            <person name="Simakov O."/>
            <person name="Marletaz F."/>
            <person name="Cho S.-J."/>
            <person name="Edsinger-Gonzales E."/>
            <person name="Havlak P."/>
            <person name="Kuo D.-H."/>
            <person name="Larsson T."/>
            <person name="Lv J."/>
            <person name="Arendt D."/>
            <person name="Savage R."/>
            <person name="Osoegawa K."/>
            <person name="de Jong P."/>
            <person name="Lindberg D.R."/>
            <person name="Seaver E.C."/>
            <person name="Weisblat D.A."/>
            <person name="Putnam N.H."/>
            <person name="Grigoriev I.V."/>
            <person name="Rokhsar D.S."/>
        </authorList>
    </citation>
    <scope>NUCLEOTIDE SEQUENCE</scope>
</reference>
<evidence type="ECO:0000256" key="5">
    <source>
        <dbReference type="ARBA" id="ARBA00023136"/>
    </source>
</evidence>
<dbReference type="InParanoid" id="T1ER84"/>
<dbReference type="FunFam" id="2.40.160.110:FF:000017">
    <property type="entry name" value="Uncharacterized protein"/>
    <property type="match status" value="1"/>
</dbReference>
<dbReference type="OMA" id="HEYEAKS"/>
<dbReference type="EnsemblMetazoa" id="HelroT161224">
    <property type="protein sequence ID" value="HelroP161224"/>
    <property type="gene ID" value="HelroG161224"/>
</dbReference>
<dbReference type="GeneID" id="20199084"/>